<protein>
    <submittedName>
        <fullName evidence="1">Uncharacterized protein</fullName>
    </submittedName>
</protein>
<reference evidence="1 2" key="1">
    <citation type="submission" date="2020-08" db="EMBL/GenBank/DDBJ databases">
        <title>Sequencing the genomes of 1000 actinobacteria strains.</title>
        <authorList>
            <person name="Klenk H.-P."/>
        </authorList>
    </citation>
    <scope>NUCLEOTIDE SEQUENCE [LARGE SCALE GENOMIC DNA]</scope>
    <source>
        <strain evidence="1 2">DSM 20419</strain>
    </source>
</reference>
<name>A0A7W4UM52_9MICO</name>
<sequence>MMLPLPWERGSITQADRDLAAEQLAEMTAID</sequence>
<evidence type="ECO:0000313" key="1">
    <source>
        <dbReference type="EMBL" id="MBB2956966.1"/>
    </source>
</evidence>
<proteinExistence type="predicted"/>
<evidence type="ECO:0000313" key="2">
    <source>
        <dbReference type="Proteomes" id="UP000545286"/>
    </source>
</evidence>
<dbReference type="AlphaFoldDB" id="A0A7W4UM52"/>
<dbReference type="EMBL" id="JACHWJ010000001">
    <property type="protein sequence ID" value="MBB2956966.1"/>
    <property type="molecule type" value="Genomic_DNA"/>
</dbReference>
<organism evidence="1 2">
    <name type="scientific">Pseudoclavibacter helvolus</name>
    <dbReference type="NCBI Taxonomy" id="255205"/>
    <lineage>
        <taxon>Bacteria</taxon>
        <taxon>Bacillati</taxon>
        <taxon>Actinomycetota</taxon>
        <taxon>Actinomycetes</taxon>
        <taxon>Micrococcales</taxon>
        <taxon>Microbacteriaceae</taxon>
        <taxon>Pseudoclavibacter</taxon>
    </lineage>
</organism>
<gene>
    <name evidence="1" type="ORF">FHX72_001078</name>
</gene>
<comment type="caution">
    <text evidence="1">The sequence shown here is derived from an EMBL/GenBank/DDBJ whole genome shotgun (WGS) entry which is preliminary data.</text>
</comment>
<keyword evidence="2" id="KW-1185">Reference proteome</keyword>
<dbReference type="Proteomes" id="UP000545286">
    <property type="component" value="Unassembled WGS sequence"/>
</dbReference>
<accession>A0A7W4UM52</accession>